<reference evidence="2 3" key="1">
    <citation type="journal article" date="2021" name="BMC Biol.">
        <title>Horizontally acquired antibacterial genes associated with adaptive radiation of ladybird beetles.</title>
        <authorList>
            <person name="Li H.S."/>
            <person name="Tang X.F."/>
            <person name="Huang Y.H."/>
            <person name="Xu Z.Y."/>
            <person name="Chen M.L."/>
            <person name="Du X.Y."/>
            <person name="Qiu B.Y."/>
            <person name="Chen P.T."/>
            <person name="Zhang W."/>
            <person name="Slipinski A."/>
            <person name="Escalona H.E."/>
            <person name="Waterhouse R.M."/>
            <person name="Zwick A."/>
            <person name="Pang H."/>
        </authorList>
    </citation>
    <scope>NUCLEOTIDE SEQUENCE [LARGE SCALE GENOMIC DNA]</scope>
    <source>
        <strain evidence="2">SYSU2018</strain>
    </source>
</reference>
<accession>A0ABD2MQZ0</accession>
<name>A0ABD2MQZ0_9CUCU</name>
<dbReference type="AlphaFoldDB" id="A0ABD2MQZ0"/>
<comment type="caution">
    <text evidence="2">The sequence shown here is derived from an EMBL/GenBank/DDBJ whole genome shotgun (WGS) entry which is preliminary data.</text>
</comment>
<feature type="region of interest" description="Disordered" evidence="1">
    <location>
        <begin position="123"/>
        <end position="147"/>
    </location>
</feature>
<sequence length="147" mass="16170">MEKDLNPGMLALAAQMKYCATGEVGRLSSKRNNDRESPDEIVTDTIPEKIVKRFDEIQSVNITFMDKIVDQNNEIKNEVTILKESNINSLSNLSGNRYASITGSNSSVSDRPKVLKPYTVHTSTITSSKETHNKPPGRGSGLQTTGK</sequence>
<keyword evidence="3" id="KW-1185">Reference proteome</keyword>
<evidence type="ECO:0000313" key="3">
    <source>
        <dbReference type="Proteomes" id="UP001516400"/>
    </source>
</evidence>
<gene>
    <name evidence="2" type="ORF">HHI36_007914</name>
</gene>
<proteinExistence type="predicted"/>
<protein>
    <submittedName>
        <fullName evidence="2">Uncharacterized protein</fullName>
    </submittedName>
</protein>
<organism evidence="2 3">
    <name type="scientific">Cryptolaemus montrouzieri</name>
    <dbReference type="NCBI Taxonomy" id="559131"/>
    <lineage>
        <taxon>Eukaryota</taxon>
        <taxon>Metazoa</taxon>
        <taxon>Ecdysozoa</taxon>
        <taxon>Arthropoda</taxon>
        <taxon>Hexapoda</taxon>
        <taxon>Insecta</taxon>
        <taxon>Pterygota</taxon>
        <taxon>Neoptera</taxon>
        <taxon>Endopterygota</taxon>
        <taxon>Coleoptera</taxon>
        <taxon>Polyphaga</taxon>
        <taxon>Cucujiformia</taxon>
        <taxon>Coccinelloidea</taxon>
        <taxon>Coccinellidae</taxon>
        <taxon>Scymninae</taxon>
        <taxon>Scymnini</taxon>
        <taxon>Cryptolaemus</taxon>
    </lineage>
</organism>
<evidence type="ECO:0000313" key="2">
    <source>
        <dbReference type="EMBL" id="KAL3268818.1"/>
    </source>
</evidence>
<evidence type="ECO:0000256" key="1">
    <source>
        <dbReference type="SAM" id="MobiDB-lite"/>
    </source>
</evidence>
<dbReference type="EMBL" id="JABFTP020000021">
    <property type="protein sequence ID" value="KAL3268818.1"/>
    <property type="molecule type" value="Genomic_DNA"/>
</dbReference>
<dbReference type="Proteomes" id="UP001516400">
    <property type="component" value="Unassembled WGS sequence"/>
</dbReference>